<evidence type="ECO:0000256" key="5">
    <source>
        <dbReference type="ARBA" id="ARBA00021008"/>
    </source>
</evidence>
<evidence type="ECO:0000256" key="6">
    <source>
        <dbReference type="ARBA" id="ARBA00022448"/>
    </source>
</evidence>
<evidence type="ECO:0000256" key="9">
    <source>
        <dbReference type="ARBA" id="ARBA00022792"/>
    </source>
</evidence>
<name>A0A3G2JZ87_9CUCU</name>
<keyword evidence="8 18" id="KW-0812">Transmembrane</keyword>
<keyword evidence="10 18" id="KW-1278">Translocase</keyword>
<keyword evidence="6" id="KW-0813">Transport</keyword>
<evidence type="ECO:0000256" key="13">
    <source>
        <dbReference type="ARBA" id="ARBA00023027"/>
    </source>
</evidence>
<evidence type="ECO:0000256" key="14">
    <source>
        <dbReference type="ARBA" id="ARBA00023075"/>
    </source>
</evidence>
<dbReference type="GO" id="GO:0006120">
    <property type="term" value="P:mitochondrial electron transport, NADH to ubiquinone"/>
    <property type="evidence" value="ECO:0007669"/>
    <property type="project" value="InterPro"/>
</dbReference>
<dbReference type="PANTHER" id="PTHR46552:SF1">
    <property type="entry name" value="NADH-UBIQUINONE OXIDOREDUCTASE CHAIN 2"/>
    <property type="match status" value="1"/>
</dbReference>
<accession>A0A3G2JZ87</accession>
<reference evidence="20" key="2">
    <citation type="submission" date="2018-06" db="EMBL/GenBank/DDBJ databases">
        <authorList>
            <person name="James G."/>
        </authorList>
    </citation>
    <scope>NUCLEOTIDE SEQUENCE</scope>
</reference>
<evidence type="ECO:0000256" key="18">
    <source>
        <dbReference type="RuleBase" id="RU003403"/>
    </source>
</evidence>
<sequence>MVKLYKMLFFIMMISGTLIAISSYSWFSAWMGLEINLLSFIVLMKNNKNKFPSESALKYFITQALGSSLFLFSIVLFLSMKNSLNMELGITELFFMSTALLLKMGAAPFHFWYPEVMSGLSWSNALMLLTIQKIGPLFLLSYNIKSYTFFFSFIIILSSIIGGLQGLNQICLRKIMAYSSMNHMGWMIASLINSTSICIYYFTIYSIITLSIVLILKKFNIFYLTQFSNILNQNKKFKFIFMMNFLSLGGLPPFLGFLPKWLAINCMVENNHYILAILLIIFSLISLYVYLRISISTFTIYSSEVLIISFNEVNLLQSIFSSLSLFGLIFCSMIYYLY</sequence>
<dbReference type="PANTHER" id="PTHR46552">
    <property type="entry name" value="NADH-UBIQUINONE OXIDOREDUCTASE CHAIN 2"/>
    <property type="match status" value="1"/>
</dbReference>
<evidence type="ECO:0000256" key="10">
    <source>
        <dbReference type="ARBA" id="ARBA00022967"/>
    </source>
</evidence>
<evidence type="ECO:0000256" key="11">
    <source>
        <dbReference type="ARBA" id="ARBA00022982"/>
    </source>
</evidence>
<keyword evidence="12 18" id="KW-1133">Transmembrane helix</keyword>
<reference evidence="20" key="1">
    <citation type="journal article" date="2014" name="Mol. Biol. Evol.">
        <title>Bulk de novo mitogenome assembly from pooled total DNA elucidates the phylogeny of weevils (Coleoptera: Curculionoidea).</title>
        <authorList>
            <person name="Gillett C.P."/>
            <person name="Crampton-Platt A."/>
            <person name="Timmermans M.J."/>
            <person name="Jordal B.H."/>
            <person name="Emerson B.C."/>
            <person name="Vogler A.P."/>
        </authorList>
    </citation>
    <scope>NUCLEOTIDE SEQUENCE</scope>
</reference>
<proteinExistence type="inferred from homology"/>
<dbReference type="InterPro" id="IPR003917">
    <property type="entry name" value="NADH_UbQ_OxRdtase_chain2"/>
</dbReference>
<evidence type="ECO:0000313" key="20">
    <source>
        <dbReference type="EMBL" id="AYN50361.1"/>
    </source>
</evidence>
<evidence type="ECO:0000256" key="4">
    <source>
        <dbReference type="ARBA" id="ARBA00012944"/>
    </source>
</evidence>
<organism evidence="20">
    <name type="scientific">Litostylus pudens</name>
    <dbReference type="NCBI Taxonomy" id="2480748"/>
    <lineage>
        <taxon>Eukaryota</taxon>
        <taxon>Metazoa</taxon>
        <taxon>Ecdysozoa</taxon>
        <taxon>Arthropoda</taxon>
        <taxon>Hexapoda</taxon>
        <taxon>Insecta</taxon>
        <taxon>Pterygota</taxon>
        <taxon>Neoptera</taxon>
        <taxon>Endopterygota</taxon>
        <taxon>Coleoptera</taxon>
        <taxon>Polyphaga</taxon>
        <taxon>Cucujiformia</taxon>
        <taxon>Curculionidae</taxon>
        <taxon>Entiminae</taxon>
        <taxon>Naupactini</taxon>
        <taxon>Litostylus</taxon>
    </lineage>
</organism>
<dbReference type="GO" id="GO:0005743">
    <property type="term" value="C:mitochondrial inner membrane"/>
    <property type="evidence" value="ECO:0007669"/>
    <property type="project" value="UniProtKB-SubCell"/>
</dbReference>
<feature type="transmembrane region" description="Helical" evidence="18">
    <location>
        <begin position="273"/>
        <end position="293"/>
    </location>
</feature>
<comment type="catalytic activity">
    <reaction evidence="17 18">
        <text>a ubiquinone + NADH + 5 H(+)(in) = a ubiquinol + NAD(+) + 4 H(+)(out)</text>
        <dbReference type="Rhea" id="RHEA:29091"/>
        <dbReference type="Rhea" id="RHEA-COMP:9565"/>
        <dbReference type="Rhea" id="RHEA-COMP:9566"/>
        <dbReference type="ChEBI" id="CHEBI:15378"/>
        <dbReference type="ChEBI" id="CHEBI:16389"/>
        <dbReference type="ChEBI" id="CHEBI:17976"/>
        <dbReference type="ChEBI" id="CHEBI:57540"/>
        <dbReference type="ChEBI" id="CHEBI:57945"/>
        <dbReference type="EC" id="7.1.1.2"/>
    </reaction>
</comment>
<keyword evidence="15 18" id="KW-0496">Mitochondrion</keyword>
<keyword evidence="11 18" id="KW-0249">Electron transport</keyword>
<evidence type="ECO:0000256" key="16">
    <source>
        <dbReference type="ARBA" id="ARBA00023136"/>
    </source>
</evidence>
<feature type="transmembrane region" description="Helical" evidence="18">
    <location>
        <begin position="147"/>
        <end position="167"/>
    </location>
</feature>
<feature type="transmembrane region" description="Helical" evidence="18">
    <location>
        <begin position="187"/>
        <end position="216"/>
    </location>
</feature>
<keyword evidence="16 18" id="KW-0472">Membrane</keyword>
<dbReference type="InterPro" id="IPR001750">
    <property type="entry name" value="ND/Mrp_TM"/>
</dbReference>
<keyword evidence="9 18" id="KW-0999">Mitochondrion inner membrane</keyword>
<keyword evidence="7 18" id="KW-0679">Respiratory chain</keyword>
<feature type="transmembrane region" description="Helical" evidence="18">
    <location>
        <begin position="119"/>
        <end position="140"/>
    </location>
</feature>
<dbReference type="GO" id="GO:0008137">
    <property type="term" value="F:NADH dehydrogenase (ubiquinone) activity"/>
    <property type="evidence" value="ECO:0007669"/>
    <property type="project" value="UniProtKB-EC"/>
</dbReference>
<comment type="function">
    <text evidence="18">Core subunit of the mitochondrial membrane respiratory chain NADH dehydrogenase (Complex I) which catalyzes electron transfer from NADH through the respiratory chain, using ubiquinone as an electron acceptor. Essential for the catalytic activity and assembly of complex I.</text>
</comment>
<geneLocation type="mitochondrion" evidence="20"/>
<protein>
    <recommendedName>
        <fullName evidence="5 18">NADH-ubiquinone oxidoreductase chain 2</fullName>
        <ecNumber evidence="4 18">7.1.1.2</ecNumber>
    </recommendedName>
</protein>
<keyword evidence="14 18" id="KW-0830">Ubiquinone</keyword>
<evidence type="ECO:0000259" key="19">
    <source>
        <dbReference type="Pfam" id="PF00361"/>
    </source>
</evidence>
<gene>
    <name evidence="20" type="primary">nad2</name>
</gene>
<evidence type="ECO:0000256" key="2">
    <source>
        <dbReference type="ARBA" id="ARBA00004448"/>
    </source>
</evidence>
<keyword evidence="13 18" id="KW-0520">NAD</keyword>
<comment type="function">
    <text evidence="1">Core subunit of the mitochondrial membrane respiratory chain NADH dehydrogenase (Complex I) that is believed to belong to the minimal assembly required for catalysis. Complex I functions in the transfer of electrons from NADH to the respiratory chain. The immediate electron acceptor for the enzyme is believed to be ubiquinone.</text>
</comment>
<evidence type="ECO:0000256" key="15">
    <source>
        <dbReference type="ARBA" id="ARBA00023128"/>
    </source>
</evidence>
<feature type="transmembrane region" description="Helical" evidence="18">
    <location>
        <begin position="314"/>
        <end position="337"/>
    </location>
</feature>
<evidence type="ECO:0000256" key="1">
    <source>
        <dbReference type="ARBA" id="ARBA00003257"/>
    </source>
</evidence>
<dbReference type="InterPro" id="IPR050175">
    <property type="entry name" value="Complex_I_Subunit_2"/>
</dbReference>
<feature type="domain" description="NADH:quinone oxidoreductase/Mrp antiporter transmembrane" evidence="19">
    <location>
        <begin position="23"/>
        <end position="285"/>
    </location>
</feature>
<feature type="transmembrane region" description="Helical" evidence="18">
    <location>
        <begin position="237"/>
        <end position="258"/>
    </location>
</feature>
<comment type="similarity">
    <text evidence="3 18">Belongs to the complex I subunit 2 family.</text>
</comment>
<dbReference type="EC" id="7.1.1.2" evidence="4 18"/>
<evidence type="ECO:0000256" key="7">
    <source>
        <dbReference type="ARBA" id="ARBA00022660"/>
    </source>
</evidence>
<dbReference type="Pfam" id="PF00361">
    <property type="entry name" value="Proton_antipo_M"/>
    <property type="match status" value="1"/>
</dbReference>
<feature type="transmembrane region" description="Helical" evidence="18">
    <location>
        <begin position="59"/>
        <end position="78"/>
    </location>
</feature>
<comment type="subcellular location">
    <subcellularLocation>
        <location evidence="2 18">Mitochondrion inner membrane</location>
        <topology evidence="2 18">Multi-pass membrane protein</topology>
    </subcellularLocation>
</comment>
<evidence type="ECO:0000256" key="8">
    <source>
        <dbReference type="ARBA" id="ARBA00022692"/>
    </source>
</evidence>
<dbReference type="EMBL" id="MH473530">
    <property type="protein sequence ID" value="AYN50361.1"/>
    <property type="molecule type" value="Genomic_DNA"/>
</dbReference>
<dbReference type="PRINTS" id="PR01436">
    <property type="entry name" value="NADHDHGNASE2"/>
</dbReference>
<feature type="transmembrane region" description="Helical" evidence="18">
    <location>
        <begin position="90"/>
        <end position="113"/>
    </location>
</feature>
<evidence type="ECO:0000256" key="12">
    <source>
        <dbReference type="ARBA" id="ARBA00022989"/>
    </source>
</evidence>
<evidence type="ECO:0000256" key="3">
    <source>
        <dbReference type="ARBA" id="ARBA00007012"/>
    </source>
</evidence>
<evidence type="ECO:0000256" key="17">
    <source>
        <dbReference type="ARBA" id="ARBA00049551"/>
    </source>
</evidence>
<dbReference type="AlphaFoldDB" id="A0A3G2JZ87"/>
<feature type="transmembrane region" description="Helical" evidence="18">
    <location>
        <begin position="7"/>
        <end position="27"/>
    </location>
</feature>